<keyword evidence="2" id="KW-0813">Transport</keyword>
<dbReference type="EMBL" id="JAOPGA020001610">
    <property type="protein sequence ID" value="KAL0489861.1"/>
    <property type="molecule type" value="Genomic_DNA"/>
</dbReference>
<evidence type="ECO:0000256" key="6">
    <source>
        <dbReference type="ARBA" id="ARBA00024338"/>
    </source>
</evidence>
<dbReference type="PANTHER" id="PTHR23505:SF79">
    <property type="entry name" value="PROTEIN SPINSTER"/>
    <property type="match status" value="1"/>
</dbReference>
<dbReference type="InterPro" id="IPR036259">
    <property type="entry name" value="MFS_trans_sf"/>
</dbReference>
<proteinExistence type="inferred from homology"/>
<feature type="transmembrane region" description="Helical" evidence="7">
    <location>
        <begin position="151"/>
        <end position="174"/>
    </location>
</feature>
<evidence type="ECO:0000256" key="7">
    <source>
        <dbReference type="SAM" id="Phobius"/>
    </source>
</evidence>
<feature type="transmembrane region" description="Helical" evidence="7">
    <location>
        <begin position="344"/>
        <end position="370"/>
    </location>
</feature>
<dbReference type="PROSITE" id="PS50850">
    <property type="entry name" value="MFS"/>
    <property type="match status" value="1"/>
</dbReference>
<dbReference type="Proteomes" id="UP001431209">
    <property type="component" value="Unassembled WGS sequence"/>
</dbReference>
<dbReference type="PANTHER" id="PTHR23505">
    <property type="entry name" value="SPINSTER"/>
    <property type="match status" value="1"/>
</dbReference>
<dbReference type="InterPro" id="IPR044770">
    <property type="entry name" value="MFS_spinster-like"/>
</dbReference>
<evidence type="ECO:0000313" key="10">
    <source>
        <dbReference type="Proteomes" id="UP001431209"/>
    </source>
</evidence>
<feature type="transmembrane region" description="Helical" evidence="7">
    <location>
        <begin position="14"/>
        <end position="33"/>
    </location>
</feature>
<feature type="transmembrane region" description="Helical" evidence="7">
    <location>
        <begin position="382"/>
        <end position="403"/>
    </location>
</feature>
<keyword evidence="3 7" id="KW-0812">Transmembrane</keyword>
<feature type="transmembrane region" description="Helical" evidence="7">
    <location>
        <begin position="180"/>
        <end position="199"/>
    </location>
</feature>
<dbReference type="SUPFAM" id="SSF103473">
    <property type="entry name" value="MFS general substrate transporter"/>
    <property type="match status" value="1"/>
</dbReference>
<protein>
    <submittedName>
        <fullName evidence="9">Sphingolipid transporter spinster</fullName>
    </submittedName>
</protein>
<feature type="transmembrane region" description="Helical" evidence="7">
    <location>
        <begin position="284"/>
        <end position="306"/>
    </location>
</feature>
<feature type="transmembrane region" description="Helical" evidence="7">
    <location>
        <begin position="318"/>
        <end position="338"/>
    </location>
</feature>
<dbReference type="GO" id="GO:0016020">
    <property type="term" value="C:membrane"/>
    <property type="evidence" value="ECO:0007669"/>
    <property type="project" value="UniProtKB-SubCell"/>
</dbReference>
<feature type="transmembrane region" description="Helical" evidence="7">
    <location>
        <begin position="53"/>
        <end position="73"/>
    </location>
</feature>
<feature type="transmembrane region" description="Helical" evidence="7">
    <location>
        <begin position="85"/>
        <end position="107"/>
    </location>
</feature>
<dbReference type="AlphaFoldDB" id="A0AAW2ZMD0"/>
<keyword evidence="10" id="KW-1185">Reference proteome</keyword>
<feature type="transmembrane region" description="Helical" evidence="7">
    <location>
        <begin position="415"/>
        <end position="438"/>
    </location>
</feature>
<feature type="domain" description="Major facilitator superfamily (MFS) profile" evidence="8">
    <location>
        <begin position="20"/>
        <end position="439"/>
    </location>
</feature>
<dbReference type="Pfam" id="PF07690">
    <property type="entry name" value="MFS_1"/>
    <property type="match status" value="1"/>
</dbReference>
<name>A0AAW2ZMD0_9EUKA</name>
<comment type="subcellular location">
    <subcellularLocation>
        <location evidence="1">Membrane</location>
        <topology evidence="1">Multi-pass membrane protein</topology>
    </subcellularLocation>
</comment>
<evidence type="ECO:0000256" key="2">
    <source>
        <dbReference type="ARBA" id="ARBA00022448"/>
    </source>
</evidence>
<comment type="caution">
    <text evidence="9">The sequence shown here is derived from an EMBL/GenBank/DDBJ whole genome shotgun (WGS) entry which is preliminary data.</text>
</comment>
<dbReference type="InterPro" id="IPR011701">
    <property type="entry name" value="MFS"/>
</dbReference>
<dbReference type="GO" id="GO:0022857">
    <property type="term" value="F:transmembrane transporter activity"/>
    <property type="evidence" value="ECO:0007669"/>
    <property type="project" value="InterPro"/>
</dbReference>
<gene>
    <name evidence="9" type="ORF">AKO1_009330</name>
</gene>
<evidence type="ECO:0000256" key="4">
    <source>
        <dbReference type="ARBA" id="ARBA00022989"/>
    </source>
</evidence>
<evidence type="ECO:0000313" key="9">
    <source>
        <dbReference type="EMBL" id="KAL0489861.1"/>
    </source>
</evidence>
<dbReference type="CDD" id="cd17328">
    <property type="entry name" value="MFS_spinster_like"/>
    <property type="match status" value="1"/>
</dbReference>
<comment type="similarity">
    <text evidence="6">Belongs to the major facilitator superfamily. Spinster (TC 2.A.1.49) family.</text>
</comment>
<organism evidence="9 10">
    <name type="scientific">Acrasis kona</name>
    <dbReference type="NCBI Taxonomy" id="1008807"/>
    <lineage>
        <taxon>Eukaryota</taxon>
        <taxon>Discoba</taxon>
        <taxon>Heterolobosea</taxon>
        <taxon>Tetramitia</taxon>
        <taxon>Eutetramitia</taxon>
        <taxon>Acrasidae</taxon>
        <taxon>Acrasis</taxon>
    </lineage>
</organism>
<evidence type="ECO:0000256" key="5">
    <source>
        <dbReference type="ARBA" id="ARBA00023136"/>
    </source>
</evidence>
<keyword evidence="4 7" id="KW-1133">Transmembrane helix</keyword>
<feature type="transmembrane region" description="Helical" evidence="7">
    <location>
        <begin position="244"/>
        <end position="264"/>
    </location>
</feature>
<accession>A0AAW2ZMD0</accession>
<evidence type="ECO:0000256" key="1">
    <source>
        <dbReference type="ARBA" id="ARBA00004141"/>
    </source>
</evidence>
<keyword evidence="5 7" id="KW-0472">Membrane</keyword>
<sequence length="467" mass="50985">MSFQERWNALGYKVFRPTVLMIMITLINITIYFDRGVISAVLQEVARYWEINNTLQGFLASAFIVGFMLFCPISAAASSYIRPTFIMAFGLFVFSVSTFLCAVSGLTSRSISGYYMLVASRALTGVGEASFAALAPTIIDDIAHPKVRTTYLAVFYMSQPVGVGLGYGVTAGLIKVSWRLPFLIESVIVLVLSLLCFLVPSPDYYKRMKNNGNVINSQDEVDVKKTTNQNIGLALLSIFSNPTYVFSLFGSTAYVFVVGAFTFWAPTLISASQKISTTNANIGFSIIALCTGILGGLMGGLTLDRLGGSQGFRGSSRAAFLCASCLIVGFGFGVGCFLTSNYIIFFALLAPCTLFTLAITSPNSSIFLTVVKPEMRNLSMGIQMMCIHLFGDFPSPVLFGMLADAFGGKRRGLVTAFYFLWSVILLSILFYIFAGLVAKSKAILYEKIDRLNDNKISNESDYLLNKE</sequence>
<reference evidence="9 10" key="1">
    <citation type="submission" date="2024-03" db="EMBL/GenBank/DDBJ databases">
        <title>The Acrasis kona genome and developmental transcriptomes reveal deep origins of eukaryotic multicellular pathways.</title>
        <authorList>
            <person name="Sheikh S."/>
            <person name="Fu C.-J."/>
            <person name="Brown M.W."/>
            <person name="Baldauf S.L."/>
        </authorList>
    </citation>
    <scope>NUCLEOTIDE SEQUENCE [LARGE SCALE GENOMIC DNA]</scope>
    <source>
        <strain evidence="9 10">ATCC MYA-3509</strain>
    </source>
</reference>
<dbReference type="Gene3D" id="1.20.1250.20">
    <property type="entry name" value="MFS general substrate transporter like domains"/>
    <property type="match status" value="1"/>
</dbReference>
<evidence type="ECO:0000259" key="8">
    <source>
        <dbReference type="PROSITE" id="PS50850"/>
    </source>
</evidence>
<evidence type="ECO:0000256" key="3">
    <source>
        <dbReference type="ARBA" id="ARBA00022692"/>
    </source>
</evidence>
<dbReference type="InterPro" id="IPR020846">
    <property type="entry name" value="MFS_dom"/>
</dbReference>